<dbReference type="OrthoDB" id="536686at2759"/>
<organism evidence="2 3">
    <name type="scientific">Gonium pectorale</name>
    <name type="common">Green alga</name>
    <dbReference type="NCBI Taxonomy" id="33097"/>
    <lineage>
        <taxon>Eukaryota</taxon>
        <taxon>Viridiplantae</taxon>
        <taxon>Chlorophyta</taxon>
        <taxon>core chlorophytes</taxon>
        <taxon>Chlorophyceae</taxon>
        <taxon>CS clade</taxon>
        <taxon>Chlamydomonadales</taxon>
        <taxon>Volvocaceae</taxon>
        <taxon>Gonium</taxon>
    </lineage>
</organism>
<accession>A0A150GZ71</accession>
<reference evidence="3" key="1">
    <citation type="journal article" date="2016" name="Nat. Commun.">
        <title>The Gonium pectorale genome demonstrates co-option of cell cycle regulation during the evolution of multicellularity.</title>
        <authorList>
            <person name="Hanschen E.R."/>
            <person name="Marriage T.N."/>
            <person name="Ferris P.J."/>
            <person name="Hamaji T."/>
            <person name="Toyoda A."/>
            <person name="Fujiyama A."/>
            <person name="Neme R."/>
            <person name="Noguchi H."/>
            <person name="Minakuchi Y."/>
            <person name="Suzuki M."/>
            <person name="Kawai-Toyooka H."/>
            <person name="Smith D.R."/>
            <person name="Sparks H."/>
            <person name="Anderson J."/>
            <person name="Bakaric R."/>
            <person name="Luria V."/>
            <person name="Karger A."/>
            <person name="Kirschner M.W."/>
            <person name="Durand P.M."/>
            <person name="Michod R.E."/>
            <person name="Nozaki H."/>
            <person name="Olson B.J."/>
        </authorList>
    </citation>
    <scope>NUCLEOTIDE SEQUENCE [LARGE SCALE GENOMIC DNA]</scope>
    <source>
        <strain evidence="3">NIES-2863</strain>
    </source>
</reference>
<sequence length="627" mass="70621">MLKLAGYMLWEKAINANGGLSIRDINGTYYTYGIKLVVRISVDNAQYTRELFSEFRANNVYKVAVAYREDVLELNTACQNAVEWANQQLLTVSLEMPYSNSTNATLSAIADRLASSSAEALIMCGLKGESSDMAWLIDQRRKPLKAIVFLGGAYTREWNDNVGNLSVGVMSFAQWAPDLPRKDAFWGDSPSYAAKYKSAYNKEATYLAAASQLDTFYGSVNFNRFRMNRGYDPVTLQTYLTTENLQYVFKPSLVLPLSSATRPLLLPQPNRYAPVCPAGTYRGDDDFAPCISCKAASVCSGNFKCAEGYRGRMCTYCDEGYFRKSNVVGYLLVLAMLWIVVNLSFARTVENLMTIVNFAQLLSIVVGFSLNWPRELYQVMSLSSILSFEIDSLEPSCLVPNWEFAHNLVVQLLLPLMMAALVGIWCLTTYIIFRIKQAGLSRSRRAAASLRLASEAPWKQVLMAILDVPADKKELRDTMLERCAVPLNFLNIGFLVLLKYNLSAFKCIDVNGVNYMAASPNDKCYTPKKPLLLYGWMYERYEAEYYWYEIVILLQSSGVIRAAEFILLLLVVAAFCSAGVSVVHAIVIRVGILWLMSKHRPIAYKMGQRVKAFRHMYQVFGPTFLFK</sequence>
<dbReference type="InterPro" id="IPR028082">
    <property type="entry name" value="Peripla_BP_I"/>
</dbReference>
<dbReference type="SUPFAM" id="SSF53822">
    <property type="entry name" value="Periplasmic binding protein-like I"/>
    <property type="match status" value="1"/>
</dbReference>
<comment type="caution">
    <text evidence="2">The sequence shown here is derived from an EMBL/GenBank/DDBJ whole genome shotgun (WGS) entry which is preliminary data.</text>
</comment>
<evidence type="ECO:0000313" key="3">
    <source>
        <dbReference type="Proteomes" id="UP000075714"/>
    </source>
</evidence>
<feature type="transmembrane region" description="Helical" evidence="1">
    <location>
        <begin position="569"/>
        <end position="596"/>
    </location>
</feature>
<keyword evidence="1" id="KW-1133">Transmembrane helix</keyword>
<dbReference type="AlphaFoldDB" id="A0A150GZ71"/>
<keyword evidence="3" id="KW-1185">Reference proteome</keyword>
<keyword evidence="1" id="KW-0812">Transmembrane</keyword>
<dbReference type="PANTHER" id="PTHR11319">
    <property type="entry name" value="G PROTEIN-COUPLED RECEPTOR-RELATED"/>
    <property type="match status" value="1"/>
</dbReference>
<dbReference type="PANTHER" id="PTHR11319:SF35">
    <property type="entry name" value="OUTER MEMBRANE PROTEIN PMPC-RELATED"/>
    <property type="match status" value="1"/>
</dbReference>
<dbReference type="Gene3D" id="3.40.50.2300">
    <property type="match status" value="2"/>
</dbReference>
<evidence type="ECO:0000256" key="1">
    <source>
        <dbReference type="SAM" id="Phobius"/>
    </source>
</evidence>
<feature type="transmembrane region" description="Helical" evidence="1">
    <location>
        <begin position="327"/>
        <end position="345"/>
    </location>
</feature>
<feature type="transmembrane region" description="Helical" evidence="1">
    <location>
        <begin position="408"/>
        <end position="433"/>
    </location>
</feature>
<name>A0A150GZ71_GONPE</name>
<keyword evidence="1" id="KW-0472">Membrane</keyword>
<gene>
    <name evidence="2" type="ORF">GPECTOR_3g282</name>
</gene>
<dbReference type="Proteomes" id="UP000075714">
    <property type="component" value="Unassembled WGS sequence"/>
</dbReference>
<feature type="transmembrane region" description="Helical" evidence="1">
    <location>
        <begin position="352"/>
        <end position="372"/>
    </location>
</feature>
<proteinExistence type="predicted"/>
<dbReference type="EMBL" id="LSYV01000004">
    <property type="protein sequence ID" value="KXZ55131.1"/>
    <property type="molecule type" value="Genomic_DNA"/>
</dbReference>
<evidence type="ECO:0000313" key="2">
    <source>
        <dbReference type="EMBL" id="KXZ55131.1"/>
    </source>
</evidence>
<dbReference type="STRING" id="33097.A0A150GZ71"/>
<protein>
    <submittedName>
        <fullName evidence="2">Uncharacterized protein</fullName>
    </submittedName>
</protein>